<feature type="domain" description="Glycoside hydrolase family 3 N-terminal" evidence="4">
    <location>
        <begin position="65"/>
        <end position="393"/>
    </location>
</feature>
<feature type="signal peptide" evidence="3">
    <location>
        <begin position="1"/>
        <end position="40"/>
    </location>
</feature>
<keyword evidence="1" id="KW-0378">Hydrolase</keyword>
<dbReference type="InterPro" id="IPR036962">
    <property type="entry name" value="Glyco_hydro_3_N_sf"/>
</dbReference>
<evidence type="ECO:0000313" key="7">
    <source>
        <dbReference type="Proteomes" id="UP000652761"/>
    </source>
</evidence>
<dbReference type="InterPro" id="IPR001764">
    <property type="entry name" value="Glyco_hydro_3_N"/>
</dbReference>
<dbReference type="OrthoDB" id="416222at2759"/>
<comment type="caution">
    <text evidence="6">The sequence shown here is derived from an EMBL/GenBank/DDBJ whole genome shotgun (WGS) entry which is preliminary data.</text>
</comment>
<sequence>MGSSGFVTNRTWKATPTNMASCRIPLWVLLLLLSAAATTAGRPPKFRDPKQPVNIRIRSLLRRMTLAEKIGQMTMIERSVATPEVLKAYGIGGVLSGHGGSPPRPRASAKDWTNMVNQLQKGSLSSRLKIPILYGSDAVHGHSNAYNATIFPHNVGLGVTRQVDVELIKKIGNITAIEVRATGVNYVFAPSIAACADPRWGRCYESYGEDHKLVMQMTDIILGLQGIPRKGGSPFIENKYKVAACAKHFLADGATQNGTNEGNAAMNWRALMHGHMVVYSKAIFKGVSSIMVSSSSLNGVKMHANRELVTAILKEMFGFKGFVISDWQGIDKITSPPGSNYTHSVLASISAGLDMIMVPYDYQAFVSNLTYLVENKFIPISRIDDAVSRILRVKFSLGLFENPWADPSLASILGNQEHRNVAREAVRKSLVLLKNGKKPNEVVLPLPKKAPKILVAGTHADNLGYQCGGWTIEWQGKTGIGNSYQSSMKGLQIPLLALLLLLSAAAVIEAHQPKYKNPKLPVNRRVRDLLKRMTLAEKIGQMTQIERSVASADVMKKYAIGSILSGGGSGPRAQASAKDWVDMVNEFQKGSLSSRLGIPMIYGIDAVHGHNNVYKATIFPHNVGLGVTRDSELVKKIGVATALEVRATGIQYAFAPCIAVCRDPRWGRCYESYSEDPKIVRMMTEMIPGLQGDVPANTKKGFPFVAGKDKVAACAKHFVGDGGTQNGINENNTITDRKGLMSIHMPGYFDAIAKGVSTVMVSYSSWNGKKMHANRELVTGFLKKKLGFKGFVISDWQGIDRITSPPGSNYTYSVMTSINAGLDMIMVPYDYAEFINDMTHLVQNNFIPMSRIDDAVRRILRVKFAMGLFENPTADLSLVDQLGKPEHRALAREAVRRSLVLLKNGRSPNEQVLPLSKKAEKILVAGTHADNLGYQCGGWTIEWQGVSGNNITDGTTILGAIKSTVDPSTNVVFSENPDASFVKNGGFSYAVVVVGETPYAETNGDSLNLTIPEPGPSTINNVCGAVKCVVVLVTGRPVVIEPYLSSMDALVAAWLPGSEGQGVADVLFGDFGFTGKLARTWFKSADQLPMNVGDAHYDPLFPFGFGLTTKPTSIVTEANQPNYKDPRQPVGRRVKDLLKRMTLAEKIGQMTQIERSVASADVMKQYAIGSILSGGGSVPHAQASAKDWVNMVNEFQSGSLSTRLGIPMIYGIDAVHGHNNVYKATIFPHNLVKKIGAATALEVRATGIQYAFAPCIAVCRDPRWGRCYESYSEDPRIVQMMTEIIPGLQGDIPANSRKAVPFVAGKNKVAACAKHYVGDGGTHDGVNENNTIINRHGLMSIHMPGYFHAIIKGVSTVMVSYSSWNGKKMHANREFITDFLKNKLHFRGFVISDWQGIDRITSPPGINYTYSVFSSITAGLDMIMVPYDYTGFINSLTYLVQNNFIPMSRIDDAVSRILRVKFTMGLFENPSADLSFVNQLGNPEHRALAREAVRKSLVLLKNGKSSSEQVLPLSKKAKKILVAGTHADNLGYQCGGWTIEWQGVSGNDITAGTTILGAIKSTIDPSTNVVFSENPDPSFVKNNGFSYAIIVTGETPYAETKGDSPNLTIPEPAPSTIKNVCGAVKCVVVLITGRPVVIEPYLSSIDALVAAWLPGSEGQGVADVLFGDYGFTGKLARTWFKSVDQLPMNVGDAHYDPLFPLGFGLTTKPTH</sequence>
<evidence type="ECO:0000256" key="3">
    <source>
        <dbReference type="SAM" id="SignalP"/>
    </source>
</evidence>
<dbReference type="Gene3D" id="3.20.20.300">
    <property type="entry name" value="Glycoside hydrolase, family 3, N-terminal domain"/>
    <property type="match status" value="3"/>
</dbReference>
<evidence type="ECO:0008006" key="8">
    <source>
        <dbReference type="Google" id="ProtNLM"/>
    </source>
</evidence>
<feature type="domain" description="Glycoside hydrolase family 3 N-terminal" evidence="4">
    <location>
        <begin position="534"/>
        <end position="862"/>
    </location>
</feature>
<dbReference type="InterPro" id="IPR036881">
    <property type="entry name" value="Glyco_hydro_3_C_sf"/>
</dbReference>
<feature type="domain" description="Glycoside hydrolase family 3 N-terminal" evidence="4">
    <location>
        <begin position="1142"/>
        <end position="1460"/>
    </location>
</feature>
<keyword evidence="3" id="KW-0732">Signal</keyword>
<organism evidence="6 7">
    <name type="scientific">Colocasia esculenta</name>
    <name type="common">Wild taro</name>
    <name type="synonym">Arum esculentum</name>
    <dbReference type="NCBI Taxonomy" id="4460"/>
    <lineage>
        <taxon>Eukaryota</taxon>
        <taxon>Viridiplantae</taxon>
        <taxon>Streptophyta</taxon>
        <taxon>Embryophyta</taxon>
        <taxon>Tracheophyta</taxon>
        <taxon>Spermatophyta</taxon>
        <taxon>Magnoliopsida</taxon>
        <taxon>Liliopsida</taxon>
        <taxon>Araceae</taxon>
        <taxon>Aroideae</taxon>
        <taxon>Colocasieae</taxon>
        <taxon>Colocasia</taxon>
    </lineage>
</organism>
<protein>
    <recommendedName>
        <fullName evidence="8">Beta-glucosidase</fullName>
    </recommendedName>
</protein>
<gene>
    <name evidence="6" type="ORF">Taro_043104</name>
</gene>
<dbReference type="PANTHER" id="PTHR30620">
    <property type="entry name" value="PERIPLASMIC BETA-GLUCOSIDASE-RELATED"/>
    <property type="match status" value="1"/>
</dbReference>
<dbReference type="InterPro" id="IPR002772">
    <property type="entry name" value="Glyco_hydro_3_C"/>
</dbReference>
<feature type="chain" id="PRO_5032433440" description="Beta-glucosidase" evidence="3">
    <location>
        <begin position="41"/>
        <end position="1711"/>
    </location>
</feature>
<dbReference type="SUPFAM" id="SSF52279">
    <property type="entry name" value="Beta-D-glucan exohydrolase, C-terminal domain"/>
    <property type="match status" value="3"/>
</dbReference>
<proteinExistence type="predicted"/>
<accession>A0A843WQI8</accession>
<name>A0A843WQI8_COLES</name>
<dbReference type="GO" id="GO:0008422">
    <property type="term" value="F:beta-glucosidase activity"/>
    <property type="evidence" value="ECO:0007669"/>
    <property type="project" value="UniProtKB-EC"/>
</dbReference>
<dbReference type="Proteomes" id="UP000652761">
    <property type="component" value="Unassembled WGS sequence"/>
</dbReference>
<dbReference type="SUPFAM" id="SSF51445">
    <property type="entry name" value="(Trans)glycosidases"/>
    <property type="match status" value="3"/>
</dbReference>
<feature type="domain" description="Glycoside hydrolase family 3 C-terminal" evidence="5">
    <location>
        <begin position="899"/>
        <end position="1108"/>
    </location>
</feature>
<feature type="domain" description="Glycoside hydrolase family 3 C-terminal" evidence="5">
    <location>
        <begin position="1497"/>
        <end position="1706"/>
    </location>
</feature>
<evidence type="ECO:0000313" key="6">
    <source>
        <dbReference type="EMBL" id="MQM10207.1"/>
    </source>
</evidence>
<dbReference type="PRINTS" id="PR00133">
    <property type="entry name" value="GLHYDRLASE3"/>
</dbReference>
<dbReference type="GO" id="GO:0009251">
    <property type="term" value="P:glucan catabolic process"/>
    <property type="evidence" value="ECO:0007669"/>
    <property type="project" value="TreeGrafter"/>
</dbReference>
<dbReference type="Gene3D" id="3.40.50.1700">
    <property type="entry name" value="Glycoside hydrolase family 3 C-terminal domain"/>
    <property type="match status" value="3"/>
</dbReference>
<dbReference type="Pfam" id="PF01915">
    <property type="entry name" value="Glyco_hydro_3_C"/>
    <property type="match status" value="2"/>
</dbReference>
<keyword evidence="7" id="KW-1185">Reference proteome</keyword>
<dbReference type="FunFam" id="3.40.50.1700:FF:000002">
    <property type="entry name" value="Glycosyl hydrolase family protein"/>
    <property type="match status" value="2"/>
</dbReference>
<evidence type="ECO:0000256" key="1">
    <source>
        <dbReference type="ARBA" id="ARBA00022801"/>
    </source>
</evidence>
<dbReference type="InterPro" id="IPR017853">
    <property type="entry name" value="GH"/>
</dbReference>
<evidence type="ECO:0000259" key="5">
    <source>
        <dbReference type="Pfam" id="PF01915"/>
    </source>
</evidence>
<evidence type="ECO:0000259" key="4">
    <source>
        <dbReference type="Pfam" id="PF00933"/>
    </source>
</evidence>
<keyword evidence="2" id="KW-0326">Glycosidase</keyword>
<reference evidence="6" key="1">
    <citation type="submission" date="2017-07" db="EMBL/GenBank/DDBJ databases">
        <title>Taro Niue Genome Assembly and Annotation.</title>
        <authorList>
            <person name="Atibalentja N."/>
            <person name="Keating K."/>
            <person name="Fields C.J."/>
        </authorList>
    </citation>
    <scope>NUCLEOTIDE SEQUENCE</scope>
    <source>
        <strain evidence="6">Niue_2</strain>
        <tissue evidence="6">Leaf</tissue>
    </source>
</reference>
<dbReference type="InterPro" id="IPR051915">
    <property type="entry name" value="Cellulose_Degrad_GH3"/>
</dbReference>
<dbReference type="PANTHER" id="PTHR30620:SF83">
    <property type="entry name" value="GLYCOSYL HYDROLASE FAMILY 3 N TERMINAL DOMAIN CONTAINING PROTEIN, EXPRESSED"/>
    <property type="match status" value="1"/>
</dbReference>
<dbReference type="Pfam" id="PF00933">
    <property type="entry name" value="Glyco_hydro_3"/>
    <property type="match status" value="3"/>
</dbReference>
<evidence type="ECO:0000256" key="2">
    <source>
        <dbReference type="ARBA" id="ARBA00023295"/>
    </source>
</evidence>
<dbReference type="FunFam" id="3.20.20.300:FF:000003">
    <property type="entry name" value="Beta-D-glucan exohydrolase isoenzyme ExoI"/>
    <property type="match status" value="3"/>
</dbReference>
<dbReference type="EMBL" id="NMUH01004611">
    <property type="protein sequence ID" value="MQM10207.1"/>
    <property type="molecule type" value="Genomic_DNA"/>
</dbReference>